<protein>
    <recommendedName>
        <fullName evidence="3">PD-(D/E)XK nuclease superfamily protein</fullName>
    </recommendedName>
</protein>
<dbReference type="AlphaFoldDB" id="A0A8J8GAP3"/>
<gene>
    <name evidence="1" type="ORF">HR057_00410</name>
</gene>
<accession>A0A8J8GAP3</accession>
<keyword evidence="2" id="KW-1185">Reference proteome</keyword>
<comment type="caution">
    <text evidence="1">The sequence shown here is derived from an EMBL/GenBank/DDBJ whole genome shotgun (WGS) entry which is preliminary data.</text>
</comment>
<sequence length="225" mass="27099">MENYLKVITTDYIESLIRCPHKFFHQHHLSFDTKQEKRRKIVQQVINQVIKEYYLLLPEMKNKFNFLKLIDKYWKNIHPNIFESRADYYIHLAKITDHLLQFLTVDRQKRPPLFLYQTFNAYIEDLGTELSLTFEVGEWTKDSFIVKKFLVEADEYLMNLYHNLIVVFSHEAFGKLPEKIEMITLLEGKKHTLPVTSEQVTRGKQYLSLLKNFLKQPNKFKIEIH</sequence>
<evidence type="ECO:0000313" key="2">
    <source>
        <dbReference type="Proteomes" id="UP000625804"/>
    </source>
</evidence>
<dbReference type="EMBL" id="JABTTE010000001">
    <property type="protein sequence ID" value="NSL50222.1"/>
    <property type="molecule type" value="Genomic_DNA"/>
</dbReference>
<dbReference type="RefSeq" id="WP_173729427.1">
    <property type="nucleotide sequence ID" value="NZ_JABTTE010000001.1"/>
</dbReference>
<dbReference type="Proteomes" id="UP000625804">
    <property type="component" value="Unassembled WGS sequence"/>
</dbReference>
<name>A0A8J8GAP3_9BACI</name>
<organism evidence="1 2">
    <name type="scientific">Calidifontibacillus erzurumensis</name>
    <dbReference type="NCBI Taxonomy" id="2741433"/>
    <lineage>
        <taxon>Bacteria</taxon>
        <taxon>Bacillati</taxon>
        <taxon>Bacillota</taxon>
        <taxon>Bacilli</taxon>
        <taxon>Bacillales</taxon>
        <taxon>Bacillaceae</taxon>
        <taxon>Calidifontibacillus/Schinkia group</taxon>
        <taxon>Calidifontibacillus</taxon>
    </lineage>
</organism>
<proteinExistence type="predicted"/>
<evidence type="ECO:0008006" key="3">
    <source>
        <dbReference type="Google" id="ProtNLM"/>
    </source>
</evidence>
<evidence type="ECO:0000313" key="1">
    <source>
        <dbReference type="EMBL" id="NSL50222.1"/>
    </source>
</evidence>
<reference evidence="1" key="1">
    <citation type="submission" date="2020-06" db="EMBL/GenBank/DDBJ databases">
        <title>A novel thermopfilic bacterium from Erzurum, Turkey.</title>
        <authorList>
            <person name="Adiguzel A."/>
            <person name="Ay H."/>
            <person name="Baltaci M.O."/>
        </authorList>
    </citation>
    <scope>NUCLEOTIDE SEQUENCE</scope>
    <source>
        <strain evidence="1">P2</strain>
    </source>
</reference>